<comment type="function">
    <text evidence="1">Substrate recognition and binding subunit of the essential mitochondrial processing protease (MPP), which cleaves the mitochondrial sequence off newly imported precursors proteins.</text>
</comment>
<organism evidence="12 13">
    <name type="scientific">Tilletia horrida</name>
    <dbReference type="NCBI Taxonomy" id="155126"/>
    <lineage>
        <taxon>Eukaryota</taxon>
        <taxon>Fungi</taxon>
        <taxon>Dikarya</taxon>
        <taxon>Basidiomycota</taxon>
        <taxon>Ustilaginomycotina</taxon>
        <taxon>Exobasidiomycetes</taxon>
        <taxon>Tilletiales</taxon>
        <taxon>Tilletiaceae</taxon>
        <taxon>Tilletia</taxon>
    </lineage>
</organism>
<accession>A0AAN6JM12</accession>
<feature type="region of interest" description="Disordered" evidence="8">
    <location>
        <begin position="772"/>
        <end position="795"/>
    </location>
</feature>
<keyword evidence="5" id="KW-0496">Mitochondrion</keyword>
<dbReference type="PANTHER" id="PTHR11851:SF49">
    <property type="entry name" value="MITOCHONDRIAL-PROCESSING PEPTIDASE SUBUNIT ALPHA"/>
    <property type="match status" value="1"/>
</dbReference>
<comment type="subcellular location">
    <subcellularLocation>
        <location evidence="2">Mitochondrion matrix</location>
    </subcellularLocation>
</comment>
<evidence type="ECO:0000259" key="11">
    <source>
        <dbReference type="Pfam" id="PF05193"/>
    </source>
</evidence>
<feature type="compositionally biased region" description="Basic and acidic residues" evidence="8">
    <location>
        <begin position="772"/>
        <end position="782"/>
    </location>
</feature>
<dbReference type="InterPro" id="IPR011765">
    <property type="entry name" value="Pept_M16_N"/>
</dbReference>
<dbReference type="SUPFAM" id="SSF63411">
    <property type="entry name" value="LuxS/MPP-like metallohydrolase"/>
    <property type="match status" value="2"/>
</dbReference>
<keyword evidence="12" id="KW-0378">Hydrolase</keyword>
<keyword evidence="4" id="KW-0809">Transit peptide</keyword>
<proteinExistence type="inferred from homology"/>
<keyword evidence="9" id="KW-0472">Membrane</keyword>
<comment type="similarity">
    <text evidence="3">Belongs to the peptidase M16 family.</text>
</comment>
<evidence type="ECO:0000313" key="13">
    <source>
        <dbReference type="Proteomes" id="UP001176521"/>
    </source>
</evidence>
<dbReference type="InterPro" id="IPR050361">
    <property type="entry name" value="MPP/UQCRC_Complex"/>
</dbReference>
<evidence type="ECO:0000256" key="1">
    <source>
        <dbReference type="ARBA" id="ARBA00002123"/>
    </source>
</evidence>
<evidence type="ECO:0000259" key="10">
    <source>
        <dbReference type="Pfam" id="PF00675"/>
    </source>
</evidence>
<feature type="domain" description="Peptidase M16 C-terminal" evidence="11">
    <location>
        <begin position="297"/>
        <end position="511"/>
    </location>
</feature>
<feature type="compositionally biased region" description="Low complexity" evidence="8">
    <location>
        <begin position="786"/>
        <end position="795"/>
    </location>
</feature>
<comment type="caution">
    <text evidence="12">The sequence shown here is derived from an EMBL/GenBank/DDBJ whole genome shotgun (WGS) entry which is preliminary data.</text>
</comment>
<dbReference type="FunFam" id="3.30.830.10:FF:000023">
    <property type="entry name" value="Mitochondrial processing peptidase alpha subunit"/>
    <property type="match status" value="1"/>
</dbReference>
<evidence type="ECO:0000256" key="2">
    <source>
        <dbReference type="ARBA" id="ARBA00004305"/>
    </source>
</evidence>
<feature type="transmembrane region" description="Helical" evidence="9">
    <location>
        <begin position="720"/>
        <end position="738"/>
    </location>
</feature>
<dbReference type="Gene3D" id="3.30.830.10">
    <property type="entry name" value="Metalloenzyme, LuxS/M16 peptidase-like"/>
    <property type="match status" value="2"/>
</dbReference>
<feature type="compositionally biased region" description="Low complexity" evidence="8">
    <location>
        <begin position="649"/>
        <end position="659"/>
    </location>
</feature>
<evidence type="ECO:0000256" key="9">
    <source>
        <dbReference type="SAM" id="Phobius"/>
    </source>
</evidence>
<dbReference type="AlphaFoldDB" id="A0AAN6JM12"/>
<dbReference type="InterPro" id="IPR011249">
    <property type="entry name" value="Metalloenz_LuxS/M16"/>
</dbReference>
<evidence type="ECO:0000313" key="12">
    <source>
        <dbReference type="EMBL" id="KAK0536410.1"/>
    </source>
</evidence>
<feature type="domain" description="Peptidase M16 N-terminal" evidence="10">
    <location>
        <begin position="142"/>
        <end position="290"/>
    </location>
</feature>
<feature type="compositionally biased region" description="Low complexity" evidence="8">
    <location>
        <begin position="687"/>
        <end position="704"/>
    </location>
</feature>
<dbReference type="GO" id="GO:0016787">
    <property type="term" value="F:hydrolase activity"/>
    <property type="evidence" value="ECO:0007669"/>
    <property type="project" value="UniProtKB-KW"/>
</dbReference>
<dbReference type="EMBL" id="JAPDMQ010000077">
    <property type="protein sequence ID" value="KAK0536410.1"/>
    <property type="molecule type" value="Genomic_DNA"/>
</dbReference>
<feature type="region of interest" description="Disordered" evidence="8">
    <location>
        <begin position="649"/>
        <end position="705"/>
    </location>
</feature>
<dbReference type="Pfam" id="PF05193">
    <property type="entry name" value="Peptidase_M16_C"/>
    <property type="match status" value="1"/>
</dbReference>
<sequence length="795" mass="83981">MRSGQVLRLGNAHGLRGASASPASSSASIAASSRTTTAAGAALCHRLQPSALSSLSGPAAARLLSAAAGAASGPTAAAAAAFRQPLRRSAQPPSAQLARVLQQAAAHARSFASTTPAAASATAPIPSAALIEISKLPNQVTVATEATPGHFSALGVYVDVGSRYERQHVPGESGVSHLLDRMAFKSTSNRSAENMTTEISRLGGNFFCSSSRETLMYQASIFNQDLSAALEILADTVLNPSLSDEELEIQKEAAAYEISEISAKPELMLPEVLHHIAYANNTLGNALLCPPESLPVMTAQNLRDFVQAWYTPDRIVVAGAGMAHQELVEVASQYFGKLQARNTFPDGSPHLSAVDSSLAAGQFSPESLAAHARAPARYTGGESYISSPELDFTHIYVAFEGLSVHDEDIYALATLQILLGGGGSFSAGGPGKGMYSRLYSNVLNKFHQVDFCAAFHHCYNDSGLFGIAASVHHNFVGRIPDIIARELETLMEPRHRDAVTQSELSRARNQLKSSLVMALESRLVEVEDLGRQVQVHGKKVSVEEMCDKIDQVDLVKLRRVAARVLRPTITAESRGSGLPTVVAQGAVQGLGDVRAMLSARGLGAAGPSPPAAPASLSTGGGTKKNGLFRRAFLGGGGSGSVASARGLHTSARTGAASTPGSGGGRQHEELPEFFRPKTRAERAQLRSSPSSSSSSSSNEGPSPSRHALFYRDIVPPLLRVLAYGSIVYFGLHLVWVVLDREEQDARHAGEVGLLQAEIRGLKEDVEARRTGRVGDREGKAADSKPGSWWSGWWGR</sequence>
<reference evidence="12" key="1">
    <citation type="journal article" date="2023" name="PhytoFront">
        <title>Draft Genome Resources of Seven Strains of Tilletia horrida, Causal Agent of Kernel Smut of Rice.</title>
        <authorList>
            <person name="Khanal S."/>
            <person name="Antony Babu S."/>
            <person name="Zhou X.G."/>
        </authorList>
    </citation>
    <scope>NUCLEOTIDE SEQUENCE</scope>
    <source>
        <strain evidence="12">TX3</strain>
    </source>
</reference>
<evidence type="ECO:0000256" key="7">
    <source>
        <dbReference type="ARBA" id="ARBA00032315"/>
    </source>
</evidence>
<evidence type="ECO:0000256" key="8">
    <source>
        <dbReference type="SAM" id="MobiDB-lite"/>
    </source>
</evidence>
<evidence type="ECO:0000256" key="6">
    <source>
        <dbReference type="ARBA" id="ARBA00030006"/>
    </source>
</evidence>
<evidence type="ECO:0000256" key="4">
    <source>
        <dbReference type="ARBA" id="ARBA00022946"/>
    </source>
</evidence>
<keyword evidence="9" id="KW-0812">Transmembrane</keyword>
<gene>
    <name evidence="12" type="primary">MAS2</name>
    <name evidence="12" type="ORF">OC842_001994</name>
</gene>
<feature type="compositionally biased region" description="Basic and acidic residues" evidence="8">
    <location>
        <begin position="665"/>
        <end position="684"/>
    </location>
</feature>
<dbReference type="Proteomes" id="UP001176521">
    <property type="component" value="Unassembled WGS sequence"/>
</dbReference>
<dbReference type="Pfam" id="PF00675">
    <property type="entry name" value="Peptidase_M16"/>
    <property type="match status" value="1"/>
</dbReference>
<evidence type="ECO:0000256" key="5">
    <source>
        <dbReference type="ARBA" id="ARBA00023128"/>
    </source>
</evidence>
<feature type="region of interest" description="Disordered" evidence="8">
    <location>
        <begin position="601"/>
        <end position="621"/>
    </location>
</feature>
<evidence type="ECO:0000256" key="3">
    <source>
        <dbReference type="ARBA" id="ARBA00007261"/>
    </source>
</evidence>
<dbReference type="InterPro" id="IPR007863">
    <property type="entry name" value="Peptidase_M16_C"/>
</dbReference>
<name>A0AAN6JM12_9BASI</name>
<keyword evidence="13" id="KW-1185">Reference proteome</keyword>
<dbReference type="GO" id="GO:0046872">
    <property type="term" value="F:metal ion binding"/>
    <property type="evidence" value="ECO:0007669"/>
    <property type="project" value="InterPro"/>
</dbReference>
<protein>
    <recommendedName>
        <fullName evidence="6">Alpha-MPP</fullName>
    </recommendedName>
    <alternativeName>
        <fullName evidence="7">Inactive zinc metalloprotease alpha</fullName>
    </alternativeName>
</protein>
<dbReference type="GO" id="GO:0006627">
    <property type="term" value="P:protein processing involved in protein targeting to mitochondrion"/>
    <property type="evidence" value="ECO:0007669"/>
    <property type="project" value="TreeGrafter"/>
</dbReference>
<dbReference type="GO" id="GO:0005759">
    <property type="term" value="C:mitochondrial matrix"/>
    <property type="evidence" value="ECO:0007669"/>
    <property type="project" value="UniProtKB-SubCell"/>
</dbReference>
<dbReference type="PANTHER" id="PTHR11851">
    <property type="entry name" value="METALLOPROTEASE"/>
    <property type="match status" value="1"/>
</dbReference>
<keyword evidence="9" id="KW-1133">Transmembrane helix</keyword>